<keyword evidence="2" id="KW-1185">Reference proteome</keyword>
<gene>
    <name evidence="1" type="ORF">BpHYR1_035654</name>
</gene>
<dbReference type="AlphaFoldDB" id="A0A3M7QJ44"/>
<sequence>CSLTDLEFGGDGELDPIKYLYHDINIVDYAIVTQYFPNYRLADLSDKATSDKSLESLFSYILVNIVKLQDGFNSFNSLSSSTFAFRLLTKALKYGLSIRCDSD</sequence>
<proteinExistence type="predicted"/>
<feature type="non-terminal residue" evidence="1">
    <location>
        <position position="1"/>
    </location>
</feature>
<evidence type="ECO:0000313" key="1">
    <source>
        <dbReference type="EMBL" id="RNA11021.1"/>
    </source>
</evidence>
<comment type="caution">
    <text evidence="1">The sequence shown here is derived from an EMBL/GenBank/DDBJ whole genome shotgun (WGS) entry which is preliminary data.</text>
</comment>
<accession>A0A3M7QJ44</accession>
<dbReference type="OrthoDB" id="10003460at2759"/>
<organism evidence="1 2">
    <name type="scientific">Brachionus plicatilis</name>
    <name type="common">Marine rotifer</name>
    <name type="synonym">Brachionus muelleri</name>
    <dbReference type="NCBI Taxonomy" id="10195"/>
    <lineage>
        <taxon>Eukaryota</taxon>
        <taxon>Metazoa</taxon>
        <taxon>Spiralia</taxon>
        <taxon>Gnathifera</taxon>
        <taxon>Rotifera</taxon>
        <taxon>Eurotatoria</taxon>
        <taxon>Monogononta</taxon>
        <taxon>Pseudotrocha</taxon>
        <taxon>Ploima</taxon>
        <taxon>Brachionidae</taxon>
        <taxon>Brachionus</taxon>
    </lineage>
</organism>
<name>A0A3M7QJ44_BRAPC</name>
<dbReference type="Proteomes" id="UP000276133">
    <property type="component" value="Unassembled WGS sequence"/>
</dbReference>
<reference evidence="1 2" key="1">
    <citation type="journal article" date="2018" name="Sci. Rep.">
        <title>Genomic signatures of local adaptation to the degree of environmental predictability in rotifers.</title>
        <authorList>
            <person name="Franch-Gras L."/>
            <person name="Hahn C."/>
            <person name="Garcia-Roger E.M."/>
            <person name="Carmona M.J."/>
            <person name="Serra M."/>
            <person name="Gomez A."/>
        </authorList>
    </citation>
    <scope>NUCLEOTIDE SEQUENCE [LARGE SCALE GENOMIC DNA]</scope>
    <source>
        <strain evidence="1">HYR1</strain>
    </source>
</reference>
<evidence type="ECO:0000313" key="2">
    <source>
        <dbReference type="Proteomes" id="UP000276133"/>
    </source>
</evidence>
<protein>
    <submittedName>
        <fullName evidence="1">Uncharacterized protein</fullName>
    </submittedName>
</protein>
<feature type="non-terminal residue" evidence="1">
    <location>
        <position position="103"/>
    </location>
</feature>
<dbReference type="EMBL" id="REGN01006065">
    <property type="protein sequence ID" value="RNA11021.1"/>
    <property type="molecule type" value="Genomic_DNA"/>
</dbReference>